<evidence type="ECO:0000256" key="5">
    <source>
        <dbReference type="SAM" id="MobiDB-lite"/>
    </source>
</evidence>
<feature type="domain" description="RING-type" evidence="6">
    <location>
        <begin position="299"/>
        <end position="339"/>
    </location>
</feature>
<keyword evidence="1 3" id="KW-0479">Metal-binding</keyword>
<name>A0ABD2J0W3_9BILA</name>
<dbReference type="GO" id="GO:0008270">
    <property type="term" value="F:zinc ion binding"/>
    <property type="evidence" value="ECO:0007669"/>
    <property type="project" value="UniProtKB-KW"/>
</dbReference>
<feature type="coiled-coil region" evidence="4">
    <location>
        <begin position="202"/>
        <end position="251"/>
    </location>
</feature>
<evidence type="ECO:0000313" key="7">
    <source>
        <dbReference type="EMBL" id="KAL3083560.1"/>
    </source>
</evidence>
<dbReference type="Proteomes" id="UP001620626">
    <property type="component" value="Unassembled WGS sequence"/>
</dbReference>
<organism evidence="7 9">
    <name type="scientific">Heterodera trifolii</name>
    <dbReference type="NCBI Taxonomy" id="157864"/>
    <lineage>
        <taxon>Eukaryota</taxon>
        <taxon>Metazoa</taxon>
        <taxon>Ecdysozoa</taxon>
        <taxon>Nematoda</taxon>
        <taxon>Chromadorea</taxon>
        <taxon>Rhabditida</taxon>
        <taxon>Tylenchina</taxon>
        <taxon>Tylenchomorpha</taxon>
        <taxon>Tylenchoidea</taxon>
        <taxon>Heteroderidae</taxon>
        <taxon>Heteroderinae</taxon>
        <taxon>Heterodera</taxon>
    </lineage>
</organism>
<evidence type="ECO:0000256" key="3">
    <source>
        <dbReference type="PROSITE-ProRule" id="PRU00175"/>
    </source>
</evidence>
<feature type="region of interest" description="Disordered" evidence="5">
    <location>
        <begin position="75"/>
        <end position="165"/>
    </location>
</feature>
<dbReference type="EMBL" id="JBICBT010001099">
    <property type="protein sequence ID" value="KAL3083560.1"/>
    <property type="molecule type" value="Genomic_DNA"/>
</dbReference>
<evidence type="ECO:0000259" key="6">
    <source>
        <dbReference type="PROSITE" id="PS50089"/>
    </source>
</evidence>
<gene>
    <name evidence="8" type="ORF">niasHT_013679</name>
    <name evidence="7" type="ORF">niasHT_039512</name>
</gene>
<feature type="compositionally biased region" description="Polar residues" evidence="5">
    <location>
        <begin position="109"/>
        <end position="121"/>
    </location>
</feature>
<protein>
    <recommendedName>
        <fullName evidence="6">RING-type domain-containing protein</fullName>
    </recommendedName>
</protein>
<proteinExistence type="predicted"/>
<dbReference type="InterPro" id="IPR001841">
    <property type="entry name" value="Znf_RING"/>
</dbReference>
<keyword evidence="2" id="KW-0862">Zinc</keyword>
<sequence>MSDSSMDAIRELQRALREQQRTIFFLRSQMVDHRAVILQNVARTEALEGYAANSRGGRFRPRYSPMVSLEMTHLGRRLEEREQRRRAQAETVDAPAATESAEEGTSSSNAPSNVQSTSGPSTGMVPVNAELPSNSQATPLSSRVNNGVPLPSNVAQAGASSGNDAGAVAENSVRTFGATIENHMNRSQFRLVREELAHRSIQHQVEQQHQQLLQRAERDRQEHIRQQFDEAEVLQEQLQNQEEQQNDENVDPRLYQQRAAQQAQYERLVRLQLRESRRFRSGVASSVLVPPPLFWEGDCVICTNARANFYNIRCGHVCLCADCAVAAVIQKITVCILCRAPVNGIYPYVR</sequence>
<dbReference type="SUPFAM" id="SSF57850">
    <property type="entry name" value="RING/U-box"/>
    <property type="match status" value="1"/>
</dbReference>
<reference evidence="7 9" key="1">
    <citation type="submission" date="2024-10" db="EMBL/GenBank/DDBJ databases">
        <authorList>
            <person name="Kim D."/>
        </authorList>
    </citation>
    <scope>NUCLEOTIDE SEQUENCE [LARGE SCALE GENOMIC DNA]</scope>
    <source>
        <strain evidence="7">BH-2024</strain>
    </source>
</reference>
<evidence type="ECO:0000256" key="4">
    <source>
        <dbReference type="SAM" id="Coils"/>
    </source>
</evidence>
<dbReference type="Pfam" id="PF13920">
    <property type="entry name" value="zf-C3HC4_3"/>
    <property type="match status" value="1"/>
</dbReference>
<keyword evidence="4" id="KW-0175">Coiled coil</keyword>
<dbReference type="PROSITE" id="PS50089">
    <property type="entry name" value="ZF_RING_2"/>
    <property type="match status" value="1"/>
</dbReference>
<accession>A0ABD2J0W3</accession>
<keyword evidence="9" id="KW-1185">Reference proteome</keyword>
<feature type="compositionally biased region" description="Basic and acidic residues" evidence="5">
    <location>
        <begin position="76"/>
        <end position="88"/>
    </location>
</feature>
<dbReference type="EMBL" id="JBICBT010000589">
    <property type="protein sequence ID" value="KAL3108655.1"/>
    <property type="molecule type" value="Genomic_DNA"/>
</dbReference>
<evidence type="ECO:0000256" key="2">
    <source>
        <dbReference type="ARBA" id="ARBA00022833"/>
    </source>
</evidence>
<feature type="compositionally biased region" description="Polar residues" evidence="5">
    <location>
        <begin position="131"/>
        <end position="145"/>
    </location>
</feature>
<dbReference type="Gene3D" id="3.30.40.10">
    <property type="entry name" value="Zinc/RING finger domain, C3HC4 (zinc finger)"/>
    <property type="match status" value="1"/>
</dbReference>
<dbReference type="AlphaFoldDB" id="A0ABD2J0W3"/>
<evidence type="ECO:0000256" key="1">
    <source>
        <dbReference type="ARBA" id="ARBA00022771"/>
    </source>
</evidence>
<evidence type="ECO:0000313" key="9">
    <source>
        <dbReference type="Proteomes" id="UP001620626"/>
    </source>
</evidence>
<feature type="compositionally biased region" description="Polar residues" evidence="5">
    <location>
        <begin position="153"/>
        <end position="163"/>
    </location>
</feature>
<keyword evidence="1 3" id="KW-0863">Zinc-finger</keyword>
<comment type="caution">
    <text evidence="7">The sequence shown here is derived from an EMBL/GenBank/DDBJ whole genome shotgun (WGS) entry which is preliminary data.</text>
</comment>
<dbReference type="InterPro" id="IPR013083">
    <property type="entry name" value="Znf_RING/FYVE/PHD"/>
</dbReference>
<evidence type="ECO:0000313" key="8">
    <source>
        <dbReference type="EMBL" id="KAL3108655.1"/>
    </source>
</evidence>
<feature type="compositionally biased region" description="Low complexity" evidence="5">
    <location>
        <begin position="94"/>
        <end position="108"/>
    </location>
</feature>